<dbReference type="PANTHER" id="PTHR23102">
    <property type="entry name" value="CLEAVAGE AND POLYADENYLATION SPECIFICITY FACTOR SUBUNIT 4-RELATED"/>
    <property type="match status" value="1"/>
</dbReference>
<evidence type="ECO:0000313" key="4">
    <source>
        <dbReference type="Ensembl" id="ENSSSCP00070003057.1"/>
    </source>
</evidence>
<keyword evidence="2" id="KW-0539">Nucleus</keyword>
<evidence type="ECO:0000256" key="3">
    <source>
        <dbReference type="SAM" id="SignalP"/>
    </source>
</evidence>
<comment type="subunit">
    <text evidence="2">Component of the cleavage and polyadenylation specificity factor (CPSF) complex.</text>
</comment>
<sequence length="147" mass="16566">MDLFLHFLSCFIDLYICFYASFDDCIDCNKECPFLHVKPDFKNKDCLWFDQDFCKDAGPLYKYRHVHGIMCINYLAGFCPEGPQSHFRGSFLHYPLLGALPPQPCSAASGPHSCSIWERHPYVVPSDPCLLAPIFPALGGASQLLSP</sequence>
<evidence type="ECO:0000256" key="2">
    <source>
        <dbReference type="RuleBase" id="RU369008"/>
    </source>
</evidence>
<dbReference type="Proteomes" id="UP000314985">
    <property type="component" value="Chromosome 12"/>
</dbReference>
<keyword evidence="2" id="KW-0694">RNA-binding</keyword>
<name>A0A4X1SKX4_PIG</name>
<dbReference type="GO" id="GO:0003723">
    <property type="term" value="F:RNA binding"/>
    <property type="evidence" value="ECO:0007669"/>
    <property type="project" value="UniProtKB-UniRule"/>
</dbReference>
<feature type="signal peptide" evidence="3">
    <location>
        <begin position="1"/>
        <end position="20"/>
    </location>
</feature>
<reference evidence="4" key="2">
    <citation type="submission" date="2025-08" db="UniProtKB">
        <authorList>
            <consortium name="Ensembl"/>
        </authorList>
    </citation>
    <scope>IDENTIFICATION</scope>
</reference>
<feature type="chain" id="PRO_5021251003" description="Cleavage and polyadenylation specificity factor subunit 4" evidence="3">
    <location>
        <begin position="21"/>
        <end position="147"/>
    </location>
</feature>
<dbReference type="InterPro" id="IPR045348">
    <property type="entry name" value="CPSF4/Yth1"/>
</dbReference>
<comment type="similarity">
    <text evidence="2">Belongs to the CPSF4/YTH1 family.</text>
</comment>
<reference evidence="4 5" key="1">
    <citation type="submission" date="2017-08" db="EMBL/GenBank/DDBJ databases">
        <title>USMARCv1.0.</title>
        <authorList>
            <person name="Hannum G.I."/>
            <person name="Koren S."/>
            <person name="Schroeder S.G."/>
            <person name="Chin S.C."/>
            <person name="Nonneman D.J."/>
            <person name="Becker S.A."/>
            <person name="Rosen B.D."/>
            <person name="Bickhart D.M."/>
            <person name="Putnam N.H."/>
            <person name="Green R.E."/>
            <person name="Tuggle C.K."/>
            <person name="Liu H."/>
            <person name="Rohrer G.A."/>
            <person name="Warr A."/>
            <person name="Hall R."/>
            <person name="Kim K."/>
            <person name="Hume D.A."/>
            <person name="Talbot R."/>
            <person name="Chow W."/>
            <person name="Howe K."/>
            <person name="Schwartz A.S."/>
            <person name="Watson M."/>
            <person name="Archibald A.L."/>
            <person name="Phillippy A.M."/>
            <person name="Smith T.P.L."/>
        </authorList>
    </citation>
    <scope>NUCLEOTIDE SEQUENCE [LARGE SCALE GENOMIC DNA]</scope>
</reference>
<keyword evidence="1 2" id="KW-0677">Repeat</keyword>
<dbReference type="PANTHER" id="PTHR23102:SF19">
    <property type="entry name" value="CLEAVAGE AND POLYADENYLATION SPECIFICITY FACTOR SUBUNIT 4-LIKE PROTEIN-RELATED"/>
    <property type="match status" value="1"/>
</dbReference>
<evidence type="ECO:0000256" key="1">
    <source>
        <dbReference type="ARBA" id="ARBA00022737"/>
    </source>
</evidence>
<dbReference type="Ensembl" id="ENSSSCT00070003684.1">
    <property type="protein sequence ID" value="ENSSSCP00070003057.1"/>
    <property type="gene ID" value="ENSSSCG00070001966.1"/>
</dbReference>
<keyword evidence="2" id="KW-0479">Metal-binding</keyword>
<comment type="function">
    <text evidence="2">Component of the cleavage and polyadenylation specificity factor (CPSF) complex that play a key role in pre-mRNA 3'-end formation, recognizing the AAUAAA signal sequence and interacting with poly(A) polymerase and other factors to bring about cleavage and poly(A) addition. CPSF4 binds RNA polymers with a preference for poly(U).</text>
</comment>
<protein>
    <recommendedName>
        <fullName evidence="2">Cleavage and polyadenylation specificity factor subunit 4</fullName>
        <shortName evidence="2">CPSF 30 kDa subunit</shortName>
    </recommendedName>
    <alternativeName>
        <fullName evidence="2">Cleavage and polyadenylation specificity factor 30 kDa subunit</fullName>
    </alternativeName>
</protein>
<keyword evidence="3" id="KW-0732">Signal</keyword>
<organism evidence="4 5">
    <name type="scientific">Sus scrofa</name>
    <name type="common">Pig</name>
    <dbReference type="NCBI Taxonomy" id="9823"/>
    <lineage>
        <taxon>Eukaryota</taxon>
        <taxon>Metazoa</taxon>
        <taxon>Chordata</taxon>
        <taxon>Craniata</taxon>
        <taxon>Vertebrata</taxon>
        <taxon>Euteleostomi</taxon>
        <taxon>Mammalia</taxon>
        <taxon>Eutheria</taxon>
        <taxon>Laurasiatheria</taxon>
        <taxon>Artiodactyla</taxon>
        <taxon>Suina</taxon>
        <taxon>Suidae</taxon>
        <taxon>Sus</taxon>
    </lineage>
</organism>
<keyword evidence="2" id="KW-0863">Zinc-finger</keyword>
<dbReference type="GO" id="GO:0031124">
    <property type="term" value="P:mRNA 3'-end processing"/>
    <property type="evidence" value="ECO:0007669"/>
    <property type="project" value="UniProtKB-UniRule"/>
</dbReference>
<keyword evidence="2" id="KW-0507">mRNA processing</keyword>
<keyword evidence="2" id="KW-0862">Zinc</keyword>
<accession>A0A4X1SKX4</accession>
<comment type="subcellular location">
    <subcellularLocation>
        <location evidence="2">Nucleus</location>
    </subcellularLocation>
</comment>
<dbReference type="AlphaFoldDB" id="A0A4X1SKX4"/>
<dbReference type="GO" id="GO:0008270">
    <property type="term" value="F:zinc ion binding"/>
    <property type="evidence" value="ECO:0007669"/>
    <property type="project" value="UniProtKB-KW"/>
</dbReference>
<evidence type="ECO:0000313" key="5">
    <source>
        <dbReference type="Proteomes" id="UP000314985"/>
    </source>
</evidence>
<dbReference type="GO" id="GO:0005847">
    <property type="term" value="C:mRNA cleavage and polyadenylation specificity factor complex"/>
    <property type="evidence" value="ECO:0007669"/>
    <property type="project" value="UniProtKB-UniRule"/>
</dbReference>
<proteinExistence type="inferred from homology"/>